<dbReference type="Pfam" id="PF04468">
    <property type="entry name" value="PSP1"/>
    <property type="match status" value="1"/>
</dbReference>
<dbReference type="EMBL" id="JANBUO010000030">
    <property type="protein sequence ID" value="KAJ2808682.1"/>
    <property type="molecule type" value="Genomic_DNA"/>
</dbReference>
<evidence type="ECO:0000313" key="4">
    <source>
        <dbReference type="Proteomes" id="UP001140094"/>
    </source>
</evidence>
<name>A0A9W8I4Q3_9FUNG</name>
<dbReference type="PANTHER" id="PTHR43830:SF3">
    <property type="entry name" value="PROTEIN PSP1"/>
    <property type="match status" value="1"/>
</dbReference>
<dbReference type="PROSITE" id="PS51411">
    <property type="entry name" value="PSP1_C"/>
    <property type="match status" value="1"/>
</dbReference>
<feature type="compositionally biased region" description="Polar residues" evidence="1">
    <location>
        <begin position="909"/>
        <end position="926"/>
    </location>
</feature>
<feature type="compositionally biased region" description="Polar residues" evidence="1">
    <location>
        <begin position="888"/>
        <end position="899"/>
    </location>
</feature>
<comment type="caution">
    <text evidence="3">The sequence shown here is derived from an EMBL/GenBank/DDBJ whole genome shotgun (WGS) entry which is preliminary data.</text>
</comment>
<dbReference type="PANTHER" id="PTHR43830">
    <property type="entry name" value="PROTEIN PSP1"/>
    <property type="match status" value="1"/>
</dbReference>
<reference evidence="3" key="1">
    <citation type="submission" date="2022-07" db="EMBL/GenBank/DDBJ databases">
        <title>Phylogenomic reconstructions and comparative analyses of Kickxellomycotina fungi.</title>
        <authorList>
            <person name="Reynolds N.K."/>
            <person name="Stajich J.E."/>
            <person name="Barry K."/>
            <person name="Grigoriev I.V."/>
            <person name="Crous P."/>
            <person name="Smith M.E."/>
        </authorList>
    </citation>
    <scope>NUCLEOTIDE SEQUENCE</scope>
    <source>
        <strain evidence="3">NRRL 1565</strain>
    </source>
</reference>
<dbReference type="InterPro" id="IPR007557">
    <property type="entry name" value="PSP1_C"/>
</dbReference>
<protein>
    <recommendedName>
        <fullName evidence="2">PSP1 C-terminal domain-containing protein</fullName>
    </recommendedName>
</protein>
<feature type="region of interest" description="Disordered" evidence="1">
    <location>
        <begin position="1"/>
        <end position="38"/>
    </location>
</feature>
<feature type="region of interest" description="Disordered" evidence="1">
    <location>
        <begin position="798"/>
        <end position="817"/>
    </location>
</feature>
<sequence length="1022" mass="106534">MDDDNRKTSRETCASSSSPSSSPLTPGIDPLQPDPMLAGFASQSATLDSIGAWSSVQPMPSAPSAADTGLQAHGMVSDMHDLDKKYSRMAVAHGLQAQHIGLAESNDARPDASSVDVDYSELDEAILRGRSTTLPNIFAMQNPLYRFSTANGAEVPAPTGSVSPMSTSGFGMLPRNGSLSVANNNNRAVSPLGLSLSAIPIHQTTSLDRQLTTPRDQGDRFDMFGAPIGLGKASAGLSGSFSSTSSLVSANNASAAPVRRFSEHMAIDPQMPSLGLTSYSMGPGAFPSGGNTSSGHTDYAGEGVISSGVTHDVASAGAVISGHSAPSTRASAGGMFSTTRGADGSLYQKTSATARYGGFGTNLPTMREEDASAELLAPSLPPSTFLMRNSSLPSATSPPVAAMPQPLGSGASDAGLFPSKDGMSRSPTYDASSAAAEPRGNFVATAQVADQDVHGSSAYQPPRVQSLKDMRRPSLDMRGEPSDDMGAQTQTAAAAAFERAACFKQPMAFGQLPGIAGLHRRHSLASTNAHIAAPVSGAMPLAPSPAGEYPAYPPNLHSGMASQQPHLAAATVYSFGMPPGSALPRQNSMSALPSAATQQQPQHYPPFYQAACTAPAPTHALGVGAVNGGVPRQQEVPHFAHFMGHMVHSSQSQQPHSAFALPPLLAPAHIQPIPVSLSAQQGKQPQGLPQHARRASLPGITRMGTPAVSMALAPPMPALASSGSHQSPHPLLPNPATTFTPNMPFADMGKGIAYQSLPRSTRVFVVKFKGKRCDLFFAPSQGMELKAVPALALSGSAASAPARGPAKEACTTPSAMSVPASAATGEVGTNFEPGIYVLVEADRGVDLGVIKEELKSTAAILSFSAALSDAAASSGCGDSSATDGRRSTAPSDSNDHATVSSGTSSLSSRTPGQSTAEPTRNAPSSVSARDVYVKRIFRAADQREVADLLNNKVFDEKNALNMCQSKVQQRKLAMRVDDAEFQFDRRKLTFYFTADHRVDFRELVRDLFKHFKTRIWMCQQTG</sequence>
<organism evidence="3 4">
    <name type="scientific">Coemansia guatemalensis</name>
    <dbReference type="NCBI Taxonomy" id="2761395"/>
    <lineage>
        <taxon>Eukaryota</taxon>
        <taxon>Fungi</taxon>
        <taxon>Fungi incertae sedis</taxon>
        <taxon>Zoopagomycota</taxon>
        <taxon>Kickxellomycotina</taxon>
        <taxon>Kickxellomycetes</taxon>
        <taxon>Kickxellales</taxon>
        <taxon>Kickxellaceae</taxon>
        <taxon>Coemansia</taxon>
    </lineage>
</organism>
<dbReference type="InterPro" id="IPR047767">
    <property type="entry name" value="PSP1-like"/>
</dbReference>
<dbReference type="OrthoDB" id="243127at2759"/>
<keyword evidence="4" id="KW-1185">Reference proteome</keyword>
<dbReference type="Proteomes" id="UP001140094">
    <property type="component" value="Unassembled WGS sequence"/>
</dbReference>
<dbReference type="NCBIfam" id="NF041131">
    <property type="entry name" value="RicT_YaaT_fam"/>
    <property type="match status" value="1"/>
</dbReference>
<dbReference type="GO" id="GO:0005737">
    <property type="term" value="C:cytoplasm"/>
    <property type="evidence" value="ECO:0007669"/>
    <property type="project" value="TreeGrafter"/>
</dbReference>
<gene>
    <name evidence="3" type="ORF">H4R20_000714</name>
</gene>
<feature type="compositionally biased region" description="Low complexity" evidence="1">
    <location>
        <begin position="871"/>
        <end position="882"/>
    </location>
</feature>
<evidence type="ECO:0000313" key="3">
    <source>
        <dbReference type="EMBL" id="KAJ2808682.1"/>
    </source>
</evidence>
<evidence type="ECO:0000259" key="2">
    <source>
        <dbReference type="PROSITE" id="PS51411"/>
    </source>
</evidence>
<proteinExistence type="predicted"/>
<dbReference type="AlphaFoldDB" id="A0A9W8I4Q3"/>
<feature type="domain" description="PSP1 C-terminal" evidence="2">
    <location>
        <begin position="934"/>
        <end position="1020"/>
    </location>
</feature>
<evidence type="ECO:0000256" key="1">
    <source>
        <dbReference type="SAM" id="MobiDB-lite"/>
    </source>
</evidence>
<accession>A0A9W8I4Q3</accession>
<feature type="region of interest" description="Disordered" evidence="1">
    <location>
        <begin position="871"/>
        <end position="926"/>
    </location>
</feature>
<feature type="compositionally biased region" description="Basic and acidic residues" evidence="1">
    <location>
        <begin position="1"/>
        <end position="10"/>
    </location>
</feature>